<dbReference type="PROSITE" id="PS50005">
    <property type="entry name" value="TPR"/>
    <property type="match status" value="6"/>
</dbReference>
<accession>A0A2W4YJY5</accession>
<dbReference type="EMBL" id="QBML01000005">
    <property type="protein sequence ID" value="PZO43288.1"/>
    <property type="molecule type" value="Genomic_DNA"/>
</dbReference>
<dbReference type="AlphaFoldDB" id="A0A2W4YJY5"/>
<evidence type="ECO:0000313" key="6">
    <source>
        <dbReference type="Proteomes" id="UP000249467"/>
    </source>
</evidence>
<feature type="repeat" description="TPR" evidence="3">
    <location>
        <begin position="332"/>
        <end position="365"/>
    </location>
</feature>
<feature type="repeat" description="TPR" evidence="3">
    <location>
        <begin position="366"/>
        <end position="399"/>
    </location>
</feature>
<dbReference type="InterPro" id="IPR011990">
    <property type="entry name" value="TPR-like_helical_dom_sf"/>
</dbReference>
<evidence type="ECO:0000313" key="5">
    <source>
        <dbReference type="EMBL" id="PZO43288.1"/>
    </source>
</evidence>
<keyword evidence="2 3" id="KW-0802">TPR repeat</keyword>
<feature type="repeat" description="TPR" evidence="3">
    <location>
        <begin position="298"/>
        <end position="331"/>
    </location>
</feature>
<sequence>MTSHSLLLRLLIYCLVLSGFTIDFFLVFTDRSAYGQSQKPPCNIGSTPNHPGNYKLLGNIFLKQNRFQEALNCFEIALKDERGLKDPELWNNHGLSLAGLKKYNQAIASYDQALQISPGAIFVDRVEPRSKAEDYYLWWFNRGTALVDLHRYEEAIASLDQSIKIKPNYSFVWFFRGLALFRLDRYEEARAAYRRAILLSPNTPYIASKDLLSLQDYVIYYGEADAKSRLGSYKDTILSFERGQKIRRENPQIKFFDDNSSENFYETYIDGIRLLDRGENQNALIIFENLIAQKPNYTNAWYGKADALTTLGLYPEAILAYERVIAIEPDDYASWYKKGNVLKKVNRNEEALQAYQKAIELSGGFSEVWHNRGVIFYNQNKDEEAINAYSRSLKANILWGGIAKIDTQYALAATLYRAKRYSESLVAVEKILQEQPKYQEALELRKLIQKIIVCDRAETPSQCNVKPD</sequence>
<dbReference type="Pfam" id="PF14853">
    <property type="entry name" value="Fis1_TPR_C"/>
    <property type="match status" value="1"/>
</dbReference>
<organism evidence="5 6">
    <name type="scientific">Pseudanabaena frigida</name>
    <dbReference type="NCBI Taxonomy" id="945775"/>
    <lineage>
        <taxon>Bacteria</taxon>
        <taxon>Bacillati</taxon>
        <taxon>Cyanobacteriota</taxon>
        <taxon>Cyanophyceae</taxon>
        <taxon>Pseudanabaenales</taxon>
        <taxon>Pseudanabaenaceae</taxon>
        <taxon>Pseudanabaena</taxon>
    </lineage>
</organism>
<name>A0A2W4YJY5_9CYAN</name>
<dbReference type="PANTHER" id="PTHR44943:SF8">
    <property type="entry name" value="TPR REPEAT-CONTAINING PROTEIN MJ0263"/>
    <property type="match status" value="1"/>
</dbReference>
<dbReference type="Proteomes" id="UP000249467">
    <property type="component" value="Unassembled WGS sequence"/>
</dbReference>
<protein>
    <submittedName>
        <fullName evidence="5">Uncharacterized protein</fullName>
    </submittedName>
</protein>
<feature type="transmembrane region" description="Helical" evidence="4">
    <location>
        <begin position="6"/>
        <end position="29"/>
    </location>
</feature>
<comment type="caution">
    <text evidence="5">The sequence shown here is derived from an EMBL/GenBank/DDBJ whole genome shotgun (WGS) entry which is preliminary data.</text>
</comment>
<evidence type="ECO:0000256" key="4">
    <source>
        <dbReference type="SAM" id="Phobius"/>
    </source>
</evidence>
<dbReference type="SMART" id="SM00028">
    <property type="entry name" value="TPR"/>
    <property type="match status" value="9"/>
</dbReference>
<keyword evidence="1" id="KW-0677">Repeat</keyword>
<dbReference type="Pfam" id="PF13432">
    <property type="entry name" value="TPR_16"/>
    <property type="match status" value="2"/>
</dbReference>
<reference evidence="5 6" key="2">
    <citation type="submission" date="2018-06" db="EMBL/GenBank/DDBJ databases">
        <title>Metagenomic assembly of (sub)arctic Cyanobacteria and their associated microbiome from non-axenic cultures.</title>
        <authorList>
            <person name="Baurain D."/>
        </authorList>
    </citation>
    <scope>NUCLEOTIDE SEQUENCE [LARGE SCALE GENOMIC DNA]</scope>
    <source>
        <strain evidence="5">ULC066bin1</strain>
    </source>
</reference>
<gene>
    <name evidence="5" type="ORF">DCF19_04880</name>
</gene>
<proteinExistence type="predicted"/>
<evidence type="ECO:0000256" key="2">
    <source>
        <dbReference type="ARBA" id="ARBA00022803"/>
    </source>
</evidence>
<keyword evidence="4" id="KW-1133">Transmembrane helix</keyword>
<evidence type="ECO:0000256" key="1">
    <source>
        <dbReference type="ARBA" id="ARBA00022737"/>
    </source>
</evidence>
<dbReference type="Pfam" id="PF14559">
    <property type="entry name" value="TPR_19"/>
    <property type="match status" value="1"/>
</dbReference>
<feature type="repeat" description="TPR" evidence="3">
    <location>
        <begin position="170"/>
        <end position="203"/>
    </location>
</feature>
<dbReference type="Pfam" id="PF13414">
    <property type="entry name" value="TPR_11"/>
    <property type="match status" value="1"/>
</dbReference>
<evidence type="ECO:0000256" key="3">
    <source>
        <dbReference type="PROSITE-ProRule" id="PRU00339"/>
    </source>
</evidence>
<dbReference type="Gene3D" id="1.25.40.10">
    <property type="entry name" value="Tetratricopeptide repeat domain"/>
    <property type="match status" value="4"/>
</dbReference>
<dbReference type="SUPFAM" id="SSF48452">
    <property type="entry name" value="TPR-like"/>
    <property type="match status" value="3"/>
</dbReference>
<reference evidence="5 6" key="1">
    <citation type="submission" date="2018-04" db="EMBL/GenBank/DDBJ databases">
        <authorList>
            <person name="Go L.Y."/>
            <person name="Mitchell J.A."/>
        </authorList>
    </citation>
    <scope>NUCLEOTIDE SEQUENCE [LARGE SCALE GENOMIC DNA]</scope>
    <source>
        <strain evidence="5">ULC066bin1</strain>
    </source>
</reference>
<dbReference type="InterPro" id="IPR051685">
    <property type="entry name" value="Ycf3/AcsC/BcsC/TPR_MFPF"/>
</dbReference>
<keyword evidence="4" id="KW-0812">Transmembrane</keyword>
<dbReference type="InterPro" id="IPR028061">
    <property type="entry name" value="Fis1_TPR_C"/>
</dbReference>
<dbReference type="InterPro" id="IPR019734">
    <property type="entry name" value="TPR_rpt"/>
</dbReference>
<dbReference type="PANTHER" id="PTHR44943">
    <property type="entry name" value="CELLULOSE SYNTHASE OPERON PROTEIN C"/>
    <property type="match status" value="1"/>
</dbReference>
<keyword evidence="4" id="KW-0472">Membrane</keyword>
<feature type="repeat" description="TPR" evidence="3">
    <location>
        <begin position="87"/>
        <end position="120"/>
    </location>
</feature>
<feature type="repeat" description="TPR" evidence="3">
    <location>
        <begin position="136"/>
        <end position="169"/>
    </location>
</feature>